<dbReference type="GO" id="GO:0003677">
    <property type="term" value="F:DNA binding"/>
    <property type="evidence" value="ECO:0007669"/>
    <property type="project" value="UniProtKB-UniRule"/>
</dbReference>
<dbReference type="InterPro" id="IPR009057">
    <property type="entry name" value="Homeodomain-like_sf"/>
</dbReference>
<dbReference type="PANTHER" id="PTHR47506">
    <property type="entry name" value="TRANSCRIPTIONAL REGULATORY PROTEIN"/>
    <property type="match status" value="1"/>
</dbReference>
<evidence type="ECO:0000256" key="5">
    <source>
        <dbReference type="SAM" id="MobiDB-lite"/>
    </source>
</evidence>
<dbReference type="EMBL" id="FLQX01000162">
    <property type="protein sequence ID" value="SBT09978.1"/>
    <property type="molecule type" value="Genomic_DNA"/>
</dbReference>
<keyword evidence="2 4" id="KW-0238">DNA-binding</keyword>
<dbReference type="SUPFAM" id="SSF46689">
    <property type="entry name" value="Homeodomain-like"/>
    <property type="match status" value="1"/>
</dbReference>
<evidence type="ECO:0000259" key="6">
    <source>
        <dbReference type="PROSITE" id="PS50977"/>
    </source>
</evidence>
<accession>A0A1A8Y0V1</accession>
<dbReference type="AlphaFoldDB" id="A0A1A8Y0V1"/>
<dbReference type="SUPFAM" id="SSF48498">
    <property type="entry name" value="Tetracyclin repressor-like, C-terminal domain"/>
    <property type="match status" value="1"/>
</dbReference>
<evidence type="ECO:0000313" key="8">
    <source>
        <dbReference type="Proteomes" id="UP000199169"/>
    </source>
</evidence>
<evidence type="ECO:0000256" key="3">
    <source>
        <dbReference type="ARBA" id="ARBA00023163"/>
    </source>
</evidence>
<sequence length="212" mass="23450">MDTVSLIPRRRGRPPKRSDSPFATRELLLRAGVEALTEKGFSATGIDEILRRVGVPKGSFYHYFDSKEAFGAALIDSYGAYFARKLERFLADPAHPPLDRLRAFIANAQAGMARYDYQRGCLIGNLGQEMGSLPESYRAQLGGVFADWQERLARCLSAAQEAGEISAAVDCLELAAFFWIGWEGAVLRAKLERHPLALNIFSEGFFAGVLSR</sequence>
<keyword evidence="3" id="KW-0804">Transcription</keyword>
<keyword evidence="8" id="KW-1185">Reference proteome</keyword>
<organism evidence="7 8">
    <name type="scientific">Candidatus Accumulibacter aalborgensis</name>
    <dbReference type="NCBI Taxonomy" id="1860102"/>
    <lineage>
        <taxon>Bacteria</taxon>
        <taxon>Pseudomonadati</taxon>
        <taxon>Pseudomonadota</taxon>
        <taxon>Betaproteobacteria</taxon>
        <taxon>Candidatus Accumulibacter</taxon>
    </lineage>
</organism>
<dbReference type="Proteomes" id="UP000199169">
    <property type="component" value="Unassembled WGS sequence"/>
</dbReference>
<dbReference type="PANTHER" id="PTHR47506:SF6">
    <property type="entry name" value="HTH-TYPE TRANSCRIPTIONAL REPRESSOR NEMR"/>
    <property type="match status" value="1"/>
</dbReference>
<dbReference type="STRING" id="1860102.ACCAA_810021"/>
<dbReference type="Gene3D" id="1.10.357.10">
    <property type="entry name" value="Tetracycline Repressor, domain 2"/>
    <property type="match status" value="1"/>
</dbReference>
<keyword evidence="1" id="KW-0805">Transcription regulation</keyword>
<dbReference type="Pfam" id="PF00440">
    <property type="entry name" value="TetR_N"/>
    <property type="match status" value="1"/>
</dbReference>
<dbReference type="Pfam" id="PF16925">
    <property type="entry name" value="TetR_C_13"/>
    <property type="match status" value="1"/>
</dbReference>
<dbReference type="InterPro" id="IPR036271">
    <property type="entry name" value="Tet_transcr_reg_TetR-rel_C_sf"/>
</dbReference>
<dbReference type="PRINTS" id="PR00455">
    <property type="entry name" value="HTHTETR"/>
</dbReference>
<gene>
    <name evidence="7" type="primary">acuR</name>
    <name evidence="7" type="ORF">ACCAA_810021</name>
</gene>
<feature type="region of interest" description="Disordered" evidence="5">
    <location>
        <begin position="1"/>
        <end position="20"/>
    </location>
</feature>
<reference evidence="8" key="1">
    <citation type="submission" date="2016-06" db="EMBL/GenBank/DDBJ databases">
        <authorList>
            <person name="McIlroy S.J."/>
            <person name="Karst S.M."/>
            <person name="Albertsen M."/>
        </authorList>
    </citation>
    <scope>NUCLEOTIDE SEQUENCE [LARGE SCALE GENOMIC DNA]</scope>
</reference>
<evidence type="ECO:0000256" key="1">
    <source>
        <dbReference type="ARBA" id="ARBA00023015"/>
    </source>
</evidence>
<proteinExistence type="predicted"/>
<protein>
    <submittedName>
        <fullName evidence="7">Transcriptional regulator AcuR</fullName>
    </submittedName>
</protein>
<evidence type="ECO:0000313" key="7">
    <source>
        <dbReference type="EMBL" id="SBT09978.1"/>
    </source>
</evidence>
<feature type="DNA-binding region" description="H-T-H motif" evidence="4">
    <location>
        <begin position="45"/>
        <end position="64"/>
    </location>
</feature>
<evidence type="ECO:0000256" key="2">
    <source>
        <dbReference type="ARBA" id="ARBA00023125"/>
    </source>
</evidence>
<dbReference type="RefSeq" id="WP_186409124.1">
    <property type="nucleotide sequence ID" value="NZ_FLQX01000162.1"/>
</dbReference>
<feature type="domain" description="HTH tetR-type" evidence="6">
    <location>
        <begin position="22"/>
        <end position="82"/>
    </location>
</feature>
<evidence type="ECO:0000256" key="4">
    <source>
        <dbReference type="PROSITE-ProRule" id="PRU00335"/>
    </source>
</evidence>
<dbReference type="InterPro" id="IPR001647">
    <property type="entry name" value="HTH_TetR"/>
</dbReference>
<dbReference type="InterPro" id="IPR011075">
    <property type="entry name" value="TetR_C"/>
</dbReference>
<dbReference type="PROSITE" id="PS50977">
    <property type="entry name" value="HTH_TETR_2"/>
    <property type="match status" value="1"/>
</dbReference>
<name>A0A1A8Y0V1_9PROT</name>